<evidence type="ECO:0000313" key="1">
    <source>
        <dbReference type="EMBL" id="KYO27309.1"/>
    </source>
</evidence>
<keyword evidence="2" id="KW-1185">Reference proteome</keyword>
<proteinExistence type="predicted"/>
<organism evidence="1 2">
    <name type="scientific">Alligator mississippiensis</name>
    <name type="common">American alligator</name>
    <dbReference type="NCBI Taxonomy" id="8496"/>
    <lineage>
        <taxon>Eukaryota</taxon>
        <taxon>Metazoa</taxon>
        <taxon>Chordata</taxon>
        <taxon>Craniata</taxon>
        <taxon>Vertebrata</taxon>
        <taxon>Euteleostomi</taxon>
        <taxon>Archelosauria</taxon>
        <taxon>Archosauria</taxon>
        <taxon>Crocodylia</taxon>
        <taxon>Alligatoridae</taxon>
        <taxon>Alligatorinae</taxon>
        <taxon>Alligator</taxon>
    </lineage>
</organism>
<sequence length="95" mass="10789">MVVADQYWRIRVLRGALVHLEAEGLKTEKMAFRCLNSTENKKESDTSLLIFSEKSSLLRHELMPIKITGQRIQPEIVASRCHETTNFASSSEVLA</sequence>
<reference evidence="1 2" key="1">
    <citation type="journal article" date="2012" name="Genome Biol.">
        <title>Sequencing three crocodilian genomes to illuminate the evolution of archosaurs and amniotes.</title>
        <authorList>
            <person name="St John J.A."/>
            <person name="Braun E.L."/>
            <person name="Isberg S.R."/>
            <person name="Miles L.G."/>
            <person name="Chong A.Y."/>
            <person name="Gongora J."/>
            <person name="Dalzell P."/>
            <person name="Moran C."/>
            <person name="Bed'hom B."/>
            <person name="Abzhanov A."/>
            <person name="Burgess S.C."/>
            <person name="Cooksey A.M."/>
            <person name="Castoe T.A."/>
            <person name="Crawford N.G."/>
            <person name="Densmore L.D."/>
            <person name="Drew J.C."/>
            <person name="Edwards S.V."/>
            <person name="Faircloth B.C."/>
            <person name="Fujita M.K."/>
            <person name="Greenwold M.J."/>
            <person name="Hoffmann F.G."/>
            <person name="Howard J.M."/>
            <person name="Iguchi T."/>
            <person name="Janes D.E."/>
            <person name="Khan S.Y."/>
            <person name="Kohno S."/>
            <person name="de Koning A.J."/>
            <person name="Lance S.L."/>
            <person name="McCarthy F.M."/>
            <person name="McCormack J.E."/>
            <person name="Merchant M.E."/>
            <person name="Peterson D.G."/>
            <person name="Pollock D.D."/>
            <person name="Pourmand N."/>
            <person name="Raney B.J."/>
            <person name="Roessler K.A."/>
            <person name="Sanford J.R."/>
            <person name="Sawyer R.H."/>
            <person name="Schmidt C.J."/>
            <person name="Triplett E.W."/>
            <person name="Tuberville T.D."/>
            <person name="Venegas-Anaya M."/>
            <person name="Howard J.T."/>
            <person name="Jarvis E.D."/>
            <person name="Guillette L.J.Jr."/>
            <person name="Glenn T.C."/>
            <person name="Green R.E."/>
            <person name="Ray D.A."/>
        </authorList>
    </citation>
    <scope>NUCLEOTIDE SEQUENCE [LARGE SCALE GENOMIC DNA]</scope>
    <source>
        <strain evidence="1">KSC_2009_1</strain>
    </source>
</reference>
<evidence type="ECO:0000313" key="2">
    <source>
        <dbReference type="Proteomes" id="UP000050525"/>
    </source>
</evidence>
<name>A0A151MSB4_ALLMI</name>
<accession>A0A151MSB4</accession>
<dbReference type="AlphaFoldDB" id="A0A151MSB4"/>
<dbReference type="Proteomes" id="UP000050525">
    <property type="component" value="Unassembled WGS sequence"/>
</dbReference>
<comment type="caution">
    <text evidence="1">The sequence shown here is derived from an EMBL/GenBank/DDBJ whole genome shotgun (WGS) entry which is preliminary data.</text>
</comment>
<gene>
    <name evidence="1" type="ORF">Y1Q_0021236</name>
</gene>
<protein>
    <submittedName>
        <fullName evidence="1">Uncharacterized protein</fullName>
    </submittedName>
</protein>
<dbReference type="EMBL" id="AKHW03005226">
    <property type="protein sequence ID" value="KYO27309.1"/>
    <property type="molecule type" value="Genomic_DNA"/>
</dbReference>